<dbReference type="InterPro" id="IPR051313">
    <property type="entry name" value="Bact_iron-sidero_bind"/>
</dbReference>
<dbReference type="InterPro" id="IPR002491">
    <property type="entry name" value="ABC_transptr_periplasmic_BD"/>
</dbReference>
<dbReference type="Gene3D" id="3.40.50.1980">
    <property type="entry name" value="Nitrogenase molybdenum iron protein domain"/>
    <property type="match status" value="4"/>
</dbReference>
<comment type="similarity">
    <text evidence="2">Belongs to the bacterial solute-binding protein 8 family.</text>
</comment>
<name>A0A540VGC6_9CHLR</name>
<dbReference type="GO" id="GO:0030288">
    <property type="term" value="C:outer membrane-bounded periplasmic space"/>
    <property type="evidence" value="ECO:0007669"/>
    <property type="project" value="TreeGrafter"/>
</dbReference>
<dbReference type="CDD" id="cd01146">
    <property type="entry name" value="FhuD"/>
    <property type="match status" value="2"/>
</dbReference>
<evidence type="ECO:0000256" key="5">
    <source>
        <dbReference type="SAM" id="MobiDB-lite"/>
    </source>
</evidence>
<dbReference type="AlphaFoldDB" id="A0A540VGC6"/>
<dbReference type="EMBL" id="VIGC01000011">
    <property type="protein sequence ID" value="TQE95820.1"/>
    <property type="molecule type" value="Genomic_DNA"/>
</dbReference>
<sequence>MPKTYRKSGREKRNRLFRQALLWGWMVLLVGGLVVGCTPAQETGREETQPVPAASADGEGRRVAHAMGETQVPCTPQRVVTLGQGATDAVLALGLTPVGAVDPWGGKWYAYLGDRMADVPSVGSETEPNLETIVALDPDLILGSRLRHEAIYDQLSAIAPTVFAETIGKAWKENFQLYAQALCREEQGQELLAAWEARIADFQGKMGERLQTRVSLVRFRADEVRIYTTGFPGSVLREAGLSRPESQQVDDWENAPQVMTLSKEQIPLMDGDILFYMVSDWENNEGSQIQAEWTGHPLWQTLQVVQQGAVYPVNEEHWNLGGGILAANRMLDDLYRFFLGEEATEPAPATTAFPVTIEHKFGTTTIPQAPQRVVTVGFSEQDPVLALGVKPVAVREWFGEQPYAIWPWAQDELGDATPQVLRMPFGELNFEAIAALQPDLIVATHAGITQEEYNLLAQIAPTLAQSAAYPDFGMPWQEQTRIIGQALGRPEQAEAQIEKVEAQIAEAAQQHPILAGKTVAWITPAGEPGQFWVVGPDTPPMRFLTALGLSYPDELRALVGELDSAQISSERLDLLDVDVLLVRAANEEERAAIEADPIFQSLGVFQDNRVIFFVGADDPIYGALSFSTVLSLPYALEELVPQLVQAVERS</sequence>
<keyword evidence="8" id="KW-1185">Reference proteome</keyword>
<evidence type="ECO:0000256" key="2">
    <source>
        <dbReference type="ARBA" id="ARBA00008814"/>
    </source>
</evidence>
<evidence type="ECO:0000313" key="7">
    <source>
        <dbReference type="EMBL" id="TQE95820.1"/>
    </source>
</evidence>
<feature type="domain" description="Fe/B12 periplasmic-binding" evidence="6">
    <location>
        <begin position="372"/>
        <end position="647"/>
    </location>
</feature>
<feature type="region of interest" description="Disordered" evidence="5">
    <location>
        <begin position="41"/>
        <end position="60"/>
    </location>
</feature>
<organism evidence="7 8">
    <name type="scientific">Litorilinea aerophila</name>
    <dbReference type="NCBI Taxonomy" id="1204385"/>
    <lineage>
        <taxon>Bacteria</taxon>
        <taxon>Bacillati</taxon>
        <taxon>Chloroflexota</taxon>
        <taxon>Caldilineae</taxon>
        <taxon>Caldilineales</taxon>
        <taxon>Caldilineaceae</taxon>
        <taxon>Litorilinea</taxon>
    </lineage>
</organism>
<evidence type="ECO:0000259" key="6">
    <source>
        <dbReference type="PROSITE" id="PS50983"/>
    </source>
</evidence>
<proteinExistence type="inferred from homology"/>
<reference evidence="7 8" key="1">
    <citation type="submission" date="2019-06" db="EMBL/GenBank/DDBJ databases">
        <title>Genome sequence of Litorilinea aerophila BAA-2444.</title>
        <authorList>
            <person name="Maclea K.S."/>
            <person name="Maurais E.G."/>
            <person name="Iannazzi L.C."/>
        </authorList>
    </citation>
    <scope>NUCLEOTIDE SEQUENCE [LARGE SCALE GENOMIC DNA]</scope>
    <source>
        <strain evidence="7 8">ATCC BAA-2444</strain>
    </source>
</reference>
<dbReference type="SUPFAM" id="SSF53807">
    <property type="entry name" value="Helical backbone' metal receptor"/>
    <property type="match status" value="2"/>
</dbReference>
<evidence type="ECO:0000256" key="1">
    <source>
        <dbReference type="ARBA" id="ARBA00004196"/>
    </source>
</evidence>
<evidence type="ECO:0000256" key="3">
    <source>
        <dbReference type="ARBA" id="ARBA00022448"/>
    </source>
</evidence>
<gene>
    <name evidence="7" type="ORF">FKZ61_10300</name>
</gene>
<dbReference type="RefSeq" id="WP_141610043.1">
    <property type="nucleotide sequence ID" value="NZ_VIGC02000011.1"/>
</dbReference>
<dbReference type="PROSITE" id="PS50983">
    <property type="entry name" value="FE_B12_PBP"/>
    <property type="match status" value="2"/>
</dbReference>
<accession>A0A540VGC6</accession>
<dbReference type="GO" id="GO:1901678">
    <property type="term" value="P:iron coordination entity transport"/>
    <property type="evidence" value="ECO:0007669"/>
    <property type="project" value="UniProtKB-ARBA"/>
</dbReference>
<evidence type="ECO:0000313" key="8">
    <source>
        <dbReference type="Proteomes" id="UP000317371"/>
    </source>
</evidence>
<comment type="subcellular location">
    <subcellularLocation>
        <location evidence="1">Cell envelope</location>
    </subcellularLocation>
</comment>
<keyword evidence="3" id="KW-0813">Transport</keyword>
<dbReference type="OrthoDB" id="9793175at2"/>
<dbReference type="Proteomes" id="UP000317371">
    <property type="component" value="Unassembled WGS sequence"/>
</dbReference>
<dbReference type="PANTHER" id="PTHR30532">
    <property type="entry name" value="IRON III DICITRATE-BINDING PERIPLASMIC PROTEIN"/>
    <property type="match status" value="1"/>
</dbReference>
<dbReference type="PANTHER" id="PTHR30532:SF21">
    <property type="entry name" value="SIDEROPHORE-BINDING LIPOPROTEIN YFIY-RELATED"/>
    <property type="match status" value="1"/>
</dbReference>
<protein>
    <submittedName>
        <fullName evidence="7">Iron-siderophore ABC transporter substrate-binding protein</fullName>
    </submittedName>
</protein>
<dbReference type="InParanoid" id="A0A540VGC6"/>
<keyword evidence="4" id="KW-0732">Signal</keyword>
<dbReference type="FunCoup" id="A0A540VGC6">
    <property type="interactions" value="121"/>
</dbReference>
<dbReference type="Pfam" id="PF01497">
    <property type="entry name" value="Peripla_BP_2"/>
    <property type="match status" value="2"/>
</dbReference>
<feature type="domain" description="Fe/B12 periplasmic-binding" evidence="6">
    <location>
        <begin position="78"/>
        <end position="342"/>
    </location>
</feature>
<comment type="caution">
    <text evidence="7">The sequence shown here is derived from an EMBL/GenBank/DDBJ whole genome shotgun (WGS) entry which is preliminary data.</text>
</comment>
<evidence type="ECO:0000256" key="4">
    <source>
        <dbReference type="ARBA" id="ARBA00022729"/>
    </source>
</evidence>